<accession>A0A645IT07</accession>
<dbReference type="EMBL" id="VSSQ01120699">
    <property type="protein sequence ID" value="MPN53519.1"/>
    <property type="molecule type" value="Genomic_DNA"/>
</dbReference>
<proteinExistence type="predicted"/>
<evidence type="ECO:0000313" key="1">
    <source>
        <dbReference type="EMBL" id="MPN53519.1"/>
    </source>
</evidence>
<organism evidence="1">
    <name type="scientific">bioreactor metagenome</name>
    <dbReference type="NCBI Taxonomy" id="1076179"/>
    <lineage>
        <taxon>unclassified sequences</taxon>
        <taxon>metagenomes</taxon>
        <taxon>ecological metagenomes</taxon>
    </lineage>
</organism>
<comment type="caution">
    <text evidence="1">The sequence shown here is derived from an EMBL/GenBank/DDBJ whole genome shotgun (WGS) entry which is preliminary data.</text>
</comment>
<dbReference type="AlphaFoldDB" id="A0A645IT07"/>
<reference evidence="1" key="1">
    <citation type="submission" date="2019-08" db="EMBL/GenBank/DDBJ databases">
        <authorList>
            <person name="Kucharzyk K."/>
            <person name="Murdoch R.W."/>
            <person name="Higgins S."/>
            <person name="Loffler F."/>
        </authorList>
    </citation>
    <scope>NUCLEOTIDE SEQUENCE</scope>
</reference>
<dbReference type="AntiFam" id="ANF00231">
    <property type="entry name" value="Shadow ORF (opposite rplA)"/>
</dbReference>
<gene>
    <name evidence="1" type="ORF">SDC9_201183</name>
</gene>
<protein>
    <submittedName>
        <fullName evidence="1">Uncharacterized protein</fullName>
    </submittedName>
</protein>
<name>A0A645IT07_9ZZZZ</name>
<sequence>MHHTGLVGPELNPALAQLGQSALEVERDGLGLRVGHQAPAAKDRSQTADVLHHVGSSDRDVEVHPPTLDLLDQVGITDEGGPGIARFLGLVALGEDQDPLLS</sequence>